<protein>
    <submittedName>
        <fullName evidence="1">Uncharacterized protein</fullName>
    </submittedName>
</protein>
<comment type="caution">
    <text evidence="1">The sequence shown here is derived from an EMBL/GenBank/DDBJ whole genome shotgun (WGS) entry which is preliminary data.</text>
</comment>
<sequence length="165" mass="18490">MSFPDRQSRAAQKKIIKKLNLDFGICYFSESLSILENKLKIGHNCLSWELQTRIARLLLATSPRCSSVGPLPGLQNSYNIIPHFENGSANRLLLDEGMELEISNLSFYGTVCNKASLFQREGAARSDAERERRARGDWEARARGAEEDAARLAGKLHAAQREIAR</sequence>
<dbReference type="Proteomes" id="UP001314205">
    <property type="component" value="Unassembled WGS sequence"/>
</dbReference>
<accession>A0AAV1KGP9</accession>
<name>A0AAV1KGP9_9NEOP</name>
<keyword evidence="2" id="KW-1185">Reference proteome</keyword>
<organism evidence="1 2">
    <name type="scientific">Parnassius mnemosyne</name>
    <name type="common">clouded apollo</name>
    <dbReference type="NCBI Taxonomy" id="213953"/>
    <lineage>
        <taxon>Eukaryota</taxon>
        <taxon>Metazoa</taxon>
        <taxon>Ecdysozoa</taxon>
        <taxon>Arthropoda</taxon>
        <taxon>Hexapoda</taxon>
        <taxon>Insecta</taxon>
        <taxon>Pterygota</taxon>
        <taxon>Neoptera</taxon>
        <taxon>Endopterygota</taxon>
        <taxon>Lepidoptera</taxon>
        <taxon>Glossata</taxon>
        <taxon>Ditrysia</taxon>
        <taxon>Papilionoidea</taxon>
        <taxon>Papilionidae</taxon>
        <taxon>Parnassiinae</taxon>
        <taxon>Parnassini</taxon>
        <taxon>Parnassius</taxon>
        <taxon>Driopa</taxon>
    </lineage>
</organism>
<evidence type="ECO:0000313" key="2">
    <source>
        <dbReference type="Proteomes" id="UP001314205"/>
    </source>
</evidence>
<evidence type="ECO:0000313" key="1">
    <source>
        <dbReference type="EMBL" id="CAK1582246.1"/>
    </source>
</evidence>
<proteinExistence type="predicted"/>
<dbReference type="EMBL" id="CAVLGL010000035">
    <property type="protein sequence ID" value="CAK1582246.1"/>
    <property type="molecule type" value="Genomic_DNA"/>
</dbReference>
<reference evidence="1 2" key="1">
    <citation type="submission" date="2023-11" db="EMBL/GenBank/DDBJ databases">
        <authorList>
            <person name="Hedman E."/>
            <person name="Englund M."/>
            <person name="Stromberg M."/>
            <person name="Nyberg Akerstrom W."/>
            <person name="Nylinder S."/>
            <person name="Jareborg N."/>
            <person name="Kallberg Y."/>
            <person name="Kronander E."/>
        </authorList>
    </citation>
    <scope>NUCLEOTIDE SEQUENCE [LARGE SCALE GENOMIC DNA]</scope>
</reference>
<gene>
    <name evidence="1" type="ORF">PARMNEM_LOCUS3806</name>
</gene>
<dbReference type="AlphaFoldDB" id="A0AAV1KGP9"/>